<gene>
    <name evidence="2" type="ORF">HINF_LOCUS35609</name>
    <name evidence="1" type="ORF">HINF_LOCUS36001</name>
</gene>
<dbReference type="EMBL" id="CAXDID020000129">
    <property type="protein sequence ID" value="CAL6034769.1"/>
    <property type="molecule type" value="Genomic_DNA"/>
</dbReference>
<dbReference type="EMBL" id="CATOUU010000788">
    <property type="protein sequence ID" value="CAI9948356.1"/>
    <property type="molecule type" value="Genomic_DNA"/>
</dbReference>
<organism evidence="1">
    <name type="scientific">Hexamita inflata</name>
    <dbReference type="NCBI Taxonomy" id="28002"/>
    <lineage>
        <taxon>Eukaryota</taxon>
        <taxon>Metamonada</taxon>
        <taxon>Diplomonadida</taxon>
        <taxon>Hexamitidae</taxon>
        <taxon>Hexamitinae</taxon>
        <taxon>Hexamita</taxon>
    </lineage>
</organism>
<reference evidence="2 3" key="2">
    <citation type="submission" date="2024-07" db="EMBL/GenBank/DDBJ databases">
        <authorList>
            <person name="Akdeniz Z."/>
        </authorList>
    </citation>
    <scope>NUCLEOTIDE SEQUENCE [LARGE SCALE GENOMIC DNA]</scope>
</reference>
<dbReference type="Proteomes" id="UP001642409">
    <property type="component" value="Unassembled WGS sequence"/>
</dbReference>
<keyword evidence="3" id="KW-1185">Reference proteome</keyword>
<evidence type="ECO:0000313" key="2">
    <source>
        <dbReference type="EMBL" id="CAL6034769.1"/>
    </source>
</evidence>
<sequence>MRGNVRKHQEIYLQIDDELIKGLENNRSKRSQRRSHAFCSVPQIQRWCSPNILRTTLHLMKEDQYEKERLTNELKGETLDKIGHDEDKDSNSKQIQYIYKYIIYKYNIYIYIYIARTFLSKTRQDRVALRLIHVCQNTNRN</sequence>
<accession>A0AA86UE38</accession>
<protein>
    <submittedName>
        <fullName evidence="2">Hypothetical_protein</fullName>
    </submittedName>
</protein>
<dbReference type="AlphaFoldDB" id="A0AA86UE38"/>
<comment type="caution">
    <text evidence="1">The sequence shown here is derived from an EMBL/GenBank/DDBJ whole genome shotgun (WGS) entry which is preliminary data.</text>
</comment>
<name>A0AA86UE38_9EUKA</name>
<proteinExistence type="predicted"/>
<evidence type="ECO:0000313" key="3">
    <source>
        <dbReference type="Proteomes" id="UP001642409"/>
    </source>
</evidence>
<reference evidence="1" key="1">
    <citation type="submission" date="2023-06" db="EMBL/GenBank/DDBJ databases">
        <authorList>
            <person name="Kurt Z."/>
        </authorList>
    </citation>
    <scope>NUCLEOTIDE SEQUENCE</scope>
</reference>
<evidence type="ECO:0000313" key="1">
    <source>
        <dbReference type="EMBL" id="CAI9948356.1"/>
    </source>
</evidence>